<keyword evidence="1" id="KW-0238">DNA-binding</keyword>
<dbReference type="Gene3D" id="3.30.60.230">
    <property type="entry name" value="Lsr2, dimerization domain"/>
    <property type="match status" value="1"/>
</dbReference>
<evidence type="ECO:0000256" key="2">
    <source>
        <dbReference type="SAM" id="MobiDB-lite"/>
    </source>
</evidence>
<feature type="domain" description="Lsr2 DNA-binding" evidence="4">
    <location>
        <begin position="75"/>
        <end position="110"/>
    </location>
</feature>
<sequence length="112" mass="12124">MAQRVQILLEDDLDHSEAAETVTFALDGVNYEIDLSAANAARLRDDLATWTGHARKVRGARKATTSRASSGSTAGRDDLNKIREWGRANGFTVSDRGRVSGELQTAYAEANS</sequence>
<evidence type="ECO:0000313" key="5">
    <source>
        <dbReference type="EMBL" id="NYJ73480.1"/>
    </source>
</evidence>
<dbReference type="RefSeq" id="WP_179478772.1">
    <property type="nucleotide sequence ID" value="NZ_JACCFW010000001.1"/>
</dbReference>
<evidence type="ECO:0000259" key="3">
    <source>
        <dbReference type="Pfam" id="PF11774"/>
    </source>
</evidence>
<dbReference type="InterPro" id="IPR055370">
    <property type="entry name" value="Lsr2_DNA-bd"/>
</dbReference>
<gene>
    <name evidence="5" type="ORF">HNR15_000443</name>
</gene>
<keyword evidence="6" id="KW-1185">Reference proteome</keyword>
<evidence type="ECO:0008006" key="7">
    <source>
        <dbReference type="Google" id="ProtNLM"/>
    </source>
</evidence>
<dbReference type="Pfam" id="PF11774">
    <property type="entry name" value="Lsr2"/>
    <property type="match status" value="1"/>
</dbReference>
<evidence type="ECO:0000313" key="6">
    <source>
        <dbReference type="Proteomes" id="UP000571817"/>
    </source>
</evidence>
<dbReference type="EMBL" id="JACCFW010000001">
    <property type="protein sequence ID" value="NYJ73480.1"/>
    <property type="molecule type" value="Genomic_DNA"/>
</dbReference>
<name>A0A853DFN6_9MICO</name>
<accession>A0A853DFN6</accession>
<dbReference type="Proteomes" id="UP000571817">
    <property type="component" value="Unassembled WGS sequence"/>
</dbReference>
<dbReference type="Pfam" id="PF23359">
    <property type="entry name" value="Lsr2_DNA-bd"/>
    <property type="match status" value="1"/>
</dbReference>
<organism evidence="5 6">
    <name type="scientific">Allobranchiibius huperziae</name>
    <dbReference type="NCBI Taxonomy" id="1874116"/>
    <lineage>
        <taxon>Bacteria</taxon>
        <taxon>Bacillati</taxon>
        <taxon>Actinomycetota</taxon>
        <taxon>Actinomycetes</taxon>
        <taxon>Micrococcales</taxon>
        <taxon>Dermacoccaceae</taxon>
        <taxon>Allobranchiibius</taxon>
    </lineage>
</organism>
<dbReference type="InterPro" id="IPR036625">
    <property type="entry name" value="E3-bd_dom_sf"/>
</dbReference>
<evidence type="ECO:0000256" key="1">
    <source>
        <dbReference type="ARBA" id="ARBA00023125"/>
    </source>
</evidence>
<feature type="domain" description="Lsr2 dimerization" evidence="3">
    <location>
        <begin position="1"/>
        <end position="57"/>
    </location>
</feature>
<dbReference type="InterPro" id="IPR042261">
    <property type="entry name" value="Lsr2-like_dimerization"/>
</dbReference>
<dbReference type="Gene3D" id="4.10.320.10">
    <property type="entry name" value="E3-binding domain"/>
    <property type="match status" value="1"/>
</dbReference>
<dbReference type="GO" id="GO:0016746">
    <property type="term" value="F:acyltransferase activity"/>
    <property type="evidence" value="ECO:0007669"/>
    <property type="project" value="InterPro"/>
</dbReference>
<dbReference type="InterPro" id="IPR024412">
    <property type="entry name" value="Lsr2_dim_dom"/>
</dbReference>
<dbReference type="GO" id="GO:0003677">
    <property type="term" value="F:DNA binding"/>
    <property type="evidence" value="ECO:0007669"/>
    <property type="project" value="UniProtKB-KW"/>
</dbReference>
<comment type="caution">
    <text evidence="5">The sequence shown here is derived from an EMBL/GenBank/DDBJ whole genome shotgun (WGS) entry which is preliminary data.</text>
</comment>
<evidence type="ECO:0000259" key="4">
    <source>
        <dbReference type="Pfam" id="PF23359"/>
    </source>
</evidence>
<feature type="region of interest" description="Disordered" evidence="2">
    <location>
        <begin position="54"/>
        <end position="81"/>
    </location>
</feature>
<feature type="compositionally biased region" description="Low complexity" evidence="2">
    <location>
        <begin position="62"/>
        <end position="74"/>
    </location>
</feature>
<proteinExistence type="predicted"/>
<protein>
    <recommendedName>
        <fullName evidence="7">Lsr2 family protein</fullName>
    </recommendedName>
</protein>
<dbReference type="AlphaFoldDB" id="A0A853DFN6"/>
<reference evidence="5 6" key="1">
    <citation type="submission" date="2020-07" db="EMBL/GenBank/DDBJ databases">
        <title>Sequencing the genomes of 1000 actinobacteria strains.</title>
        <authorList>
            <person name="Klenk H.-P."/>
        </authorList>
    </citation>
    <scope>NUCLEOTIDE SEQUENCE [LARGE SCALE GENOMIC DNA]</scope>
    <source>
        <strain evidence="5 6">DSM 29531</strain>
    </source>
</reference>